<gene>
    <name evidence="3" type="primary">ligT</name>
    <name evidence="3" type="ORF">ENSA5_69850</name>
</gene>
<comment type="caution">
    <text evidence="3">The sequence shown here is derived from an EMBL/GenBank/DDBJ whole genome shotgun (WGS) entry which is preliminary data.</text>
</comment>
<dbReference type="RefSeq" id="WP_106396096.1">
    <property type="nucleotide sequence ID" value="NZ_PVNK01000311.1"/>
</dbReference>
<feature type="active site" description="Proton donor" evidence="2">
    <location>
        <position position="37"/>
    </location>
</feature>
<dbReference type="OrthoDB" id="9793819at2"/>
<feature type="active site" description="Proton acceptor" evidence="2">
    <location>
        <position position="121"/>
    </location>
</feature>
<evidence type="ECO:0000313" key="3">
    <source>
        <dbReference type="EMBL" id="PRP89879.1"/>
    </source>
</evidence>
<dbReference type="EMBL" id="PVNK01000311">
    <property type="protein sequence ID" value="PRP89879.1"/>
    <property type="molecule type" value="Genomic_DNA"/>
</dbReference>
<dbReference type="PANTHER" id="PTHR35561">
    <property type="entry name" value="RNA 2',3'-CYCLIC PHOSPHODIESTERASE"/>
    <property type="match status" value="1"/>
</dbReference>
<feature type="short sequence motif" description="HXTX 2" evidence="2">
    <location>
        <begin position="121"/>
        <end position="124"/>
    </location>
</feature>
<dbReference type="HAMAP" id="MF_01940">
    <property type="entry name" value="RNA_CPDase"/>
    <property type="match status" value="1"/>
</dbReference>
<dbReference type="GO" id="GO:0016874">
    <property type="term" value="F:ligase activity"/>
    <property type="evidence" value="ECO:0007669"/>
    <property type="project" value="UniProtKB-KW"/>
</dbReference>
<evidence type="ECO:0000256" key="2">
    <source>
        <dbReference type="HAMAP-Rule" id="MF_01940"/>
    </source>
</evidence>
<keyword evidence="3" id="KW-0436">Ligase</keyword>
<comment type="function">
    <text evidence="2">Hydrolyzes RNA 2',3'-cyclic phosphodiester to an RNA 2'-phosphomonoester.</text>
</comment>
<dbReference type="GO" id="GO:0004113">
    <property type="term" value="F:2',3'-cyclic-nucleotide 3'-phosphodiesterase activity"/>
    <property type="evidence" value="ECO:0007669"/>
    <property type="project" value="InterPro"/>
</dbReference>
<keyword evidence="1 2" id="KW-0378">Hydrolase</keyword>
<reference evidence="3 4" key="1">
    <citation type="submission" date="2018-03" db="EMBL/GenBank/DDBJ databases">
        <title>Draft Genome Sequences of the Obligatory Marine Myxobacteria Enhygromyxa salina SWB005.</title>
        <authorList>
            <person name="Poehlein A."/>
            <person name="Moghaddam J.A."/>
            <person name="Harms H."/>
            <person name="Alanjari M."/>
            <person name="Koenig G.M."/>
            <person name="Daniel R."/>
            <person name="Schaeberle T.F."/>
        </authorList>
    </citation>
    <scope>NUCLEOTIDE SEQUENCE [LARGE SCALE GENOMIC DNA]</scope>
    <source>
        <strain evidence="3 4">SWB005</strain>
    </source>
</reference>
<keyword evidence="4" id="KW-1185">Reference proteome</keyword>
<dbReference type="PANTHER" id="PTHR35561:SF1">
    <property type="entry name" value="RNA 2',3'-CYCLIC PHOSPHODIESTERASE"/>
    <property type="match status" value="1"/>
</dbReference>
<organism evidence="3 4">
    <name type="scientific">Enhygromyxa salina</name>
    <dbReference type="NCBI Taxonomy" id="215803"/>
    <lineage>
        <taxon>Bacteria</taxon>
        <taxon>Pseudomonadati</taxon>
        <taxon>Myxococcota</taxon>
        <taxon>Polyangia</taxon>
        <taxon>Nannocystales</taxon>
        <taxon>Nannocystaceae</taxon>
        <taxon>Enhygromyxa</taxon>
    </lineage>
</organism>
<dbReference type="Pfam" id="PF13563">
    <property type="entry name" value="2_5_RNA_ligase2"/>
    <property type="match status" value="1"/>
</dbReference>
<evidence type="ECO:0000313" key="4">
    <source>
        <dbReference type="Proteomes" id="UP000237968"/>
    </source>
</evidence>
<dbReference type="GO" id="GO:0008664">
    <property type="term" value="F:RNA 2',3'-cyclic 3'-phosphodiesterase activity"/>
    <property type="evidence" value="ECO:0007669"/>
    <property type="project" value="UniProtKB-EC"/>
</dbReference>
<protein>
    <recommendedName>
        <fullName evidence="2">RNA 2',3'-cyclic phosphodiesterase</fullName>
        <shortName evidence="2">RNA 2',3'-CPDase</shortName>
        <ecNumber evidence="2">3.1.4.58</ecNumber>
    </recommendedName>
</protein>
<feature type="short sequence motif" description="HXTX 1" evidence="2">
    <location>
        <begin position="37"/>
        <end position="40"/>
    </location>
</feature>
<comment type="catalytic activity">
    <reaction evidence="2">
        <text>a 3'-end 2',3'-cyclophospho-ribonucleotide-RNA + H2O = a 3'-end 2'-phospho-ribonucleotide-RNA + H(+)</text>
        <dbReference type="Rhea" id="RHEA:11828"/>
        <dbReference type="Rhea" id="RHEA-COMP:10464"/>
        <dbReference type="Rhea" id="RHEA-COMP:17353"/>
        <dbReference type="ChEBI" id="CHEBI:15377"/>
        <dbReference type="ChEBI" id="CHEBI:15378"/>
        <dbReference type="ChEBI" id="CHEBI:83064"/>
        <dbReference type="ChEBI" id="CHEBI:173113"/>
        <dbReference type="EC" id="3.1.4.58"/>
    </reaction>
</comment>
<comment type="similarity">
    <text evidence="2">Belongs to the 2H phosphoesterase superfamily. ThpR family.</text>
</comment>
<name>A0A2S9XAK6_9BACT</name>
<dbReference type="Gene3D" id="3.90.1140.10">
    <property type="entry name" value="Cyclic phosphodiesterase"/>
    <property type="match status" value="1"/>
</dbReference>
<sequence>MPRLFLGIDLPDEVKLDLQMMSCGIPDARWQQPEQLHLTLHFLGEVDGGDARRSSAALEQLDAPAFDMQLRGAGLFPPRGQPRILWVGVAAPEPVRLVHQRCARILDELGAEREHRKYAPHVTLARFAKTVDPRRVAQWVRGHSLYASASFRVDHVRLYSSVLSQGGPKYRTEAIYPLSG</sequence>
<proteinExistence type="inferred from homology"/>
<dbReference type="AlphaFoldDB" id="A0A2S9XAK6"/>
<dbReference type="InterPro" id="IPR009097">
    <property type="entry name" value="Cyclic_Pdiesterase"/>
</dbReference>
<evidence type="ECO:0000256" key="1">
    <source>
        <dbReference type="ARBA" id="ARBA00022801"/>
    </source>
</evidence>
<dbReference type="EC" id="3.1.4.58" evidence="2"/>
<dbReference type="NCBIfam" id="TIGR02258">
    <property type="entry name" value="2_5_ligase"/>
    <property type="match status" value="1"/>
</dbReference>
<accession>A0A2S9XAK6</accession>
<dbReference type="SUPFAM" id="SSF55144">
    <property type="entry name" value="LigT-like"/>
    <property type="match status" value="1"/>
</dbReference>
<dbReference type="InterPro" id="IPR004175">
    <property type="entry name" value="RNA_CPDase"/>
</dbReference>
<dbReference type="Proteomes" id="UP000237968">
    <property type="component" value="Unassembled WGS sequence"/>
</dbReference>